<accession>A0A2W5KAZ9</accession>
<dbReference type="InterPro" id="IPR014710">
    <property type="entry name" value="RmlC-like_jellyroll"/>
</dbReference>
<dbReference type="SUPFAM" id="SSF46785">
    <property type="entry name" value="Winged helix' DNA-binding domain"/>
    <property type="match status" value="1"/>
</dbReference>
<dbReference type="Pfam" id="PF13545">
    <property type="entry name" value="HTH_Crp_2"/>
    <property type="match status" value="1"/>
</dbReference>
<keyword evidence="3" id="KW-0804">Transcription</keyword>
<dbReference type="AlphaFoldDB" id="A0A2W5KAZ9"/>
<proteinExistence type="predicted"/>
<evidence type="ECO:0000313" key="6">
    <source>
        <dbReference type="Proteomes" id="UP000249577"/>
    </source>
</evidence>
<dbReference type="InterPro" id="IPR000595">
    <property type="entry name" value="cNMP-bd_dom"/>
</dbReference>
<evidence type="ECO:0000259" key="4">
    <source>
        <dbReference type="Pfam" id="PF13545"/>
    </source>
</evidence>
<evidence type="ECO:0000256" key="1">
    <source>
        <dbReference type="ARBA" id="ARBA00023015"/>
    </source>
</evidence>
<evidence type="ECO:0000256" key="2">
    <source>
        <dbReference type="ARBA" id="ARBA00023125"/>
    </source>
</evidence>
<dbReference type="Gene3D" id="2.60.120.10">
    <property type="entry name" value="Jelly Rolls"/>
    <property type="match status" value="1"/>
</dbReference>
<dbReference type="GO" id="GO:0003677">
    <property type="term" value="F:DNA binding"/>
    <property type="evidence" value="ECO:0007669"/>
    <property type="project" value="UniProtKB-KW"/>
</dbReference>
<dbReference type="GO" id="GO:0006355">
    <property type="term" value="P:regulation of DNA-templated transcription"/>
    <property type="evidence" value="ECO:0007669"/>
    <property type="project" value="InterPro"/>
</dbReference>
<dbReference type="InterPro" id="IPR012318">
    <property type="entry name" value="HTH_CRP"/>
</dbReference>
<reference evidence="5 6" key="1">
    <citation type="submission" date="2017-08" db="EMBL/GenBank/DDBJ databases">
        <title>Infants hospitalized years apart are colonized by the same room-sourced microbial strains.</title>
        <authorList>
            <person name="Brooks B."/>
            <person name="Olm M.R."/>
            <person name="Firek B.A."/>
            <person name="Baker R."/>
            <person name="Thomas B.C."/>
            <person name="Morowitz M.J."/>
            <person name="Banfield J.F."/>
        </authorList>
    </citation>
    <scope>NUCLEOTIDE SEQUENCE [LARGE SCALE GENOMIC DNA]</scope>
    <source>
        <strain evidence="5">S2_005_003_R2_43</strain>
    </source>
</reference>
<protein>
    <recommendedName>
        <fullName evidence="4">HTH crp-type domain-containing protein</fullName>
    </recommendedName>
</protein>
<comment type="caution">
    <text evidence="5">The sequence shown here is derived from an EMBL/GenBank/DDBJ whole genome shotgun (WGS) entry which is preliminary data.</text>
</comment>
<keyword evidence="1" id="KW-0805">Transcription regulation</keyword>
<name>A0A2W5KAZ9_ANCNO</name>
<sequence>MLAHVNGSREGRSEPPGLLQLIEASVIGLGSRRIRLGRKRRMALPDDLAAVLVVITGRLVATTNSIHGHETFVADVGPGELVGEAFALEGPQVPLAVRVEEAGETYWFETARFVALLESNAAFAAAAVREVCRRQSRMLQRLGEIATLPMPRRLVAELARLAQASPSGTVIPRLPTHEDLARRVATQREAVTKELSRLRRSGAVRSEGDGLRLVGAGWRV</sequence>
<dbReference type="InterPro" id="IPR036390">
    <property type="entry name" value="WH_DNA-bd_sf"/>
</dbReference>
<dbReference type="Proteomes" id="UP000249577">
    <property type="component" value="Unassembled WGS sequence"/>
</dbReference>
<dbReference type="EMBL" id="QFPN01000006">
    <property type="protein sequence ID" value="PZQ14326.1"/>
    <property type="molecule type" value="Genomic_DNA"/>
</dbReference>
<dbReference type="InterPro" id="IPR018490">
    <property type="entry name" value="cNMP-bd_dom_sf"/>
</dbReference>
<evidence type="ECO:0000313" key="5">
    <source>
        <dbReference type="EMBL" id="PZQ14326.1"/>
    </source>
</evidence>
<organism evidence="5 6">
    <name type="scientific">Ancylobacter novellus</name>
    <name type="common">Thiobacillus novellus</name>
    <dbReference type="NCBI Taxonomy" id="921"/>
    <lineage>
        <taxon>Bacteria</taxon>
        <taxon>Pseudomonadati</taxon>
        <taxon>Pseudomonadota</taxon>
        <taxon>Alphaproteobacteria</taxon>
        <taxon>Hyphomicrobiales</taxon>
        <taxon>Xanthobacteraceae</taxon>
        <taxon>Ancylobacter</taxon>
    </lineage>
</organism>
<keyword evidence="2" id="KW-0238">DNA-binding</keyword>
<dbReference type="SUPFAM" id="SSF51206">
    <property type="entry name" value="cAMP-binding domain-like"/>
    <property type="match status" value="1"/>
</dbReference>
<gene>
    <name evidence="5" type="ORF">DI565_12980</name>
</gene>
<dbReference type="CDD" id="cd00038">
    <property type="entry name" value="CAP_ED"/>
    <property type="match status" value="1"/>
</dbReference>
<feature type="domain" description="HTH crp-type" evidence="4">
    <location>
        <begin position="153"/>
        <end position="208"/>
    </location>
</feature>
<evidence type="ECO:0000256" key="3">
    <source>
        <dbReference type="ARBA" id="ARBA00023163"/>
    </source>
</evidence>